<accession>B9CZY0</accession>
<gene>
    <name evidence="1" type="ORF">CAMRE0001_1288</name>
</gene>
<name>B9CZY0_CAMRE</name>
<proteinExistence type="predicted"/>
<dbReference type="Proteomes" id="UP000003082">
    <property type="component" value="Unassembled WGS sequence"/>
</dbReference>
<organism evidence="1 2">
    <name type="scientific">Campylobacter rectus RM3267</name>
    <dbReference type="NCBI Taxonomy" id="553218"/>
    <lineage>
        <taxon>Bacteria</taxon>
        <taxon>Pseudomonadati</taxon>
        <taxon>Campylobacterota</taxon>
        <taxon>Epsilonproteobacteria</taxon>
        <taxon>Campylobacterales</taxon>
        <taxon>Campylobacteraceae</taxon>
        <taxon>Campylobacter</taxon>
    </lineage>
</organism>
<dbReference type="EMBL" id="ACFU01000005">
    <property type="protein sequence ID" value="EEF14679.1"/>
    <property type="molecule type" value="Genomic_DNA"/>
</dbReference>
<protein>
    <submittedName>
        <fullName evidence="1">Uncharacterized protein</fullName>
    </submittedName>
</protein>
<sequence>MSCSSLSSLSLSAFFFSDQILPAKAMSENTRCINAKENKRRHENANEAK</sequence>
<comment type="caution">
    <text evidence="1">The sequence shown here is derived from an EMBL/GenBank/DDBJ whole genome shotgun (WGS) entry which is preliminary data.</text>
</comment>
<evidence type="ECO:0000313" key="2">
    <source>
        <dbReference type="Proteomes" id="UP000003082"/>
    </source>
</evidence>
<dbReference type="AlphaFoldDB" id="B9CZY0"/>
<evidence type="ECO:0000313" key="1">
    <source>
        <dbReference type="EMBL" id="EEF14679.1"/>
    </source>
</evidence>
<keyword evidence="2" id="KW-1185">Reference proteome</keyword>
<reference evidence="1 2" key="1">
    <citation type="submission" date="2008-08" db="EMBL/GenBank/DDBJ databases">
        <authorList>
            <person name="Madupu R."/>
            <person name="Durkin A.S."/>
            <person name="Torralba M."/>
            <person name="Methe B."/>
            <person name="Sutton G.G."/>
            <person name="Strausberg R.L."/>
            <person name="Nelson K.E."/>
        </authorList>
    </citation>
    <scope>NUCLEOTIDE SEQUENCE [LARGE SCALE GENOMIC DNA]</scope>
    <source>
        <strain evidence="1 2">RM3267</strain>
    </source>
</reference>